<name>A0A8H3C1P7_9AGAM</name>
<reference evidence="2" key="1">
    <citation type="submission" date="2021-01" db="EMBL/GenBank/DDBJ databases">
        <authorList>
            <person name="Kaushik A."/>
        </authorList>
    </citation>
    <scope>NUCLEOTIDE SEQUENCE</scope>
    <source>
        <strain evidence="2">AG6-10EEA</strain>
    </source>
</reference>
<feature type="chain" id="PRO_5034133222" evidence="1">
    <location>
        <begin position="20"/>
        <end position="66"/>
    </location>
</feature>
<keyword evidence="1" id="KW-0732">Signal</keyword>
<dbReference type="Proteomes" id="UP000663853">
    <property type="component" value="Unassembled WGS sequence"/>
</dbReference>
<dbReference type="EMBL" id="CAJMXA010001874">
    <property type="protein sequence ID" value="CAE6471846.1"/>
    <property type="molecule type" value="Genomic_DNA"/>
</dbReference>
<proteinExistence type="predicted"/>
<feature type="signal peptide" evidence="1">
    <location>
        <begin position="1"/>
        <end position="19"/>
    </location>
</feature>
<evidence type="ECO:0000256" key="1">
    <source>
        <dbReference type="SAM" id="SignalP"/>
    </source>
</evidence>
<comment type="caution">
    <text evidence="2">The sequence shown here is derived from an EMBL/GenBank/DDBJ whole genome shotgun (WGS) entry which is preliminary data.</text>
</comment>
<protein>
    <submittedName>
        <fullName evidence="2">Uncharacterized protein</fullName>
    </submittedName>
</protein>
<gene>
    <name evidence="2" type="ORF">RDB_LOCUS75836</name>
</gene>
<evidence type="ECO:0000313" key="3">
    <source>
        <dbReference type="Proteomes" id="UP000663853"/>
    </source>
</evidence>
<accession>A0A8H3C1P7</accession>
<organism evidence="2 3">
    <name type="scientific">Rhizoctonia solani</name>
    <dbReference type="NCBI Taxonomy" id="456999"/>
    <lineage>
        <taxon>Eukaryota</taxon>
        <taxon>Fungi</taxon>
        <taxon>Dikarya</taxon>
        <taxon>Basidiomycota</taxon>
        <taxon>Agaricomycotina</taxon>
        <taxon>Agaricomycetes</taxon>
        <taxon>Cantharellales</taxon>
        <taxon>Ceratobasidiaceae</taxon>
        <taxon>Rhizoctonia</taxon>
    </lineage>
</organism>
<dbReference type="AlphaFoldDB" id="A0A8H3C1P7"/>
<evidence type="ECO:0000313" key="2">
    <source>
        <dbReference type="EMBL" id="CAE6471846.1"/>
    </source>
</evidence>
<sequence length="66" mass="6920">MKLLVSIVITFIMAMGISAAPRAITDPAPLGGECGTIVGIQCEEGLYCQLEDKNVADSAGTCIKKY</sequence>